<feature type="compositionally biased region" description="Low complexity" evidence="1">
    <location>
        <begin position="51"/>
        <end position="63"/>
    </location>
</feature>
<dbReference type="OrthoDB" id="9792687at2"/>
<dbReference type="EMBL" id="PQVH01000008">
    <property type="protein sequence ID" value="TFW71580.1"/>
    <property type="molecule type" value="Genomic_DNA"/>
</dbReference>
<feature type="region of interest" description="Disordered" evidence="1">
    <location>
        <begin position="51"/>
        <end position="75"/>
    </location>
</feature>
<evidence type="ECO:0000259" key="2">
    <source>
        <dbReference type="Pfam" id="PF18974"/>
    </source>
</evidence>
<protein>
    <recommendedName>
        <fullName evidence="2">DUF5710 domain-containing protein</fullName>
    </recommendedName>
</protein>
<reference evidence="3 4" key="1">
    <citation type="submission" date="2018-02" db="EMBL/GenBank/DDBJ databases">
        <title>A novel lanthanide dependent methylotroph, Methylotenera sp. La3113.</title>
        <authorList>
            <person name="Lv H."/>
            <person name="Tani A."/>
        </authorList>
    </citation>
    <scope>NUCLEOTIDE SEQUENCE [LARGE SCALE GENOMIC DNA]</scope>
    <source>
        <strain evidence="3 4">La3113</strain>
    </source>
</reference>
<dbReference type="RefSeq" id="WP_135277124.1">
    <property type="nucleotide sequence ID" value="NZ_PQVH01000008.1"/>
</dbReference>
<evidence type="ECO:0000313" key="3">
    <source>
        <dbReference type="EMBL" id="TFW71580.1"/>
    </source>
</evidence>
<proteinExistence type="predicted"/>
<dbReference type="InterPro" id="IPR043764">
    <property type="entry name" value="DUF5710"/>
</dbReference>
<keyword evidence="4" id="KW-1185">Reference proteome</keyword>
<evidence type="ECO:0000256" key="1">
    <source>
        <dbReference type="SAM" id="MobiDB-lite"/>
    </source>
</evidence>
<organism evidence="3 4">
    <name type="scientific">Methylotenera oryzisoli</name>
    <dbReference type="NCBI Taxonomy" id="2080758"/>
    <lineage>
        <taxon>Bacteria</taxon>
        <taxon>Pseudomonadati</taxon>
        <taxon>Pseudomonadota</taxon>
        <taxon>Betaproteobacteria</taxon>
        <taxon>Nitrosomonadales</taxon>
        <taxon>Methylophilaceae</taxon>
        <taxon>Methylotenera</taxon>
    </lineage>
</organism>
<dbReference type="Proteomes" id="UP000297706">
    <property type="component" value="Unassembled WGS sequence"/>
</dbReference>
<name>A0A4Y9VRY1_9PROT</name>
<feature type="domain" description="DUF5710" evidence="2">
    <location>
        <begin position="7"/>
        <end position="47"/>
    </location>
</feature>
<dbReference type="Pfam" id="PF18974">
    <property type="entry name" value="DUF5710"/>
    <property type="match status" value="1"/>
</dbReference>
<sequence>MTATNIALKVPFNEKDQAKALGAKWDAESKHWYVPQGVNAEPFAKWFTTGAASTPANTSAPASKQATAPSQLQDDDIDAINARLREAFEVREFD</sequence>
<evidence type="ECO:0000313" key="4">
    <source>
        <dbReference type="Proteomes" id="UP000297706"/>
    </source>
</evidence>
<accession>A0A4Y9VRY1</accession>
<comment type="caution">
    <text evidence="3">The sequence shown here is derived from an EMBL/GenBank/DDBJ whole genome shotgun (WGS) entry which is preliminary data.</text>
</comment>
<dbReference type="AlphaFoldDB" id="A0A4Y9VRY1"/>
<gene>
    <name evidence="3" type="ORF">C3Y98_05650</name>
</gene>